<dbReference type="CDD" id="cd18787">
    <property type="entry name" value="SF2_C_DEAD"/>
    <property type="match status" value="1"/>
</dbReference>
<comment type="subcellular location">
    <subcellularLocation>
        <location evidence="1">Nucleus</location>
    </subcellularLocation>
</comment>
<keyword evidence="2 10" id="KW-0547">Nucleotide-binding</keyword>
<dbReference type="OrthoDB" id="10261904at2759"/>
<evidence type="ECO:0000259" key="12">
    <source>
        <dbReference type="PROSITE" id="PS51192"/>
    </source>
</evidence>
<dbReference type="GO" id="GO:0005634">
    <property type="term" value="C:nucleus"/>
    <property type="evidence" value="ECO:0007669"/>
    <property type="project" value="UniProtKB-SubCell"/>
</dbReference>
<dbReference type="InterPro" id="IPR014001">
    <property type="entry name" value="Helicase_ATP-bd"/>
</dbReference>
<feature type="region of interest" description="Disordered" evidence="11">
    <location>
        <begin position="1"/>
        <end position="90"/>
    </location>
</feature>
<dbReference type="InterPro" id="IPR001650">
    <property type="entry name" value="Helicase_C-like"/>
</dbReference>
<evidence type="ECO:0000256" key="4">
    <source>
        <dbReference type="ARBA" id="ARBA00022806"/>
    </source>
</evidence>
<dbReference type="SMART" id="SM00487">
    <property type="entry name" value="DEXDc"/>
    <property type="match status" value="1"/>
</dbReference>
<dbReference type="VEuPathDB" id="ToxoDB:CSUI_006591"/>
<dbReference type="PROSITE" id="PS51194">
    <property type="entry name" value="HELICASE_CTER"/>
    <property type="match status" value="1"/>
</dbReference>
<keyword evidence="6" id="KW-0694">RNA-binding</keyword>
<dbReference type="GO" id="GO:0003723">
    <property type="term" value="F:RNA binding"/>
    <property type="evidence" value="ECO:0007669"/>
    <property type="project" value="UniProtKB-KW"/>
</dbReference>
<keyword evidence="4 10" id="KW-0347">Helicase</keyword>
<evidence type="ECO:0000259" key="13">
    <source>
        <dbReference type="PROSITE" id="PS51194"/>
    </source>
</evidence>
<dbReference type="CDD" id="cd17954">
    <property type="entry name" value="DEADc_DDX47"/>
    <property type="match status" value="1"/>
</dbReference>
<evidence type="ECO:0000256" key="6">
    <source>
        <dbReference type="ARBA" id="ARBA00022884"/>
    </source>
</evidence>
<gene>
    <name evidence="15" type="ORF">CSUI_006591</name>
</gene>
<evidence type="ECO:0000256" key="1">
    <source>
        <dbReference type="ARBA" id="ARBA00004123"/>
    </source>
</evidence>
<dbReference type="Gene3D" id="3.40.50.300">
    <property type="entry name" value="P-loop containing nucleotide triphosphate hydrolases"/>
    <property type="match status" value="2"/>
</dbReference>
<dbReference type="InterPro" id="IPR044765">
    <property type="entry name" value="DDX47/Rrp3_DEADc"/>
</dbReference>
<evidence type="ECO:0000256" key="7">
    <source>
        <dbReference type="ARBA" id="ARBA00023242"/>
    </source>
</evidence>
<feature type="domain" description="Helicase C-terminal" evidence="13">
    <location>
        <begin position="329"/>
        <end position="473"/>
    </location>
</feature>
<keyword evidence="3 10" id="KW-0378">Hydrolase</keyword>
<evidence type="ECO:0000256" key="2">
    <source>
        <dbReference type="ARBA" id="ARBA00022741"/>
    </source>
</evidence>
<dbReference type="PROSITE" id="PS51195">
    <property type="entry name" value="Q_MOTIF"/>
    <property type="match status" value="1"/>
</dbReference>
<feature type="short sequence motif" description="Q motif" evidence="9">
    <location>
        <begin position="95"/>
        <end position="123"/>
    </location>
</feature>
<keyword evidence="16" id="KW-1185">Reference proteome</keyword>
<dbReference type="GO" id="GO:0016787">
    <property type="term" value="F:hydrolase activity"/>
    <property type="evidence" value="ECO:0007669"/>
    <property type="project" value="UniProtKB-KW"/>
</dbReference>
<keyword evidence="7" id="KW-0539">Nucleus</keyword>
<evidence type="ECO:0000313" key="16">
    <source>
        <dbReference type="Proteomes" id="UP000221165"/>
    </source>
</evidence>
<feature type="compositionally biased region" description="Low complexity" evidence="11">
    <location>
        <begin position="77"/>
        <end position="90"/>
    </location>
</feature>
<organism evidence="15 16">
    <name type="scientific">Cystoisospora suis</name>
    <dbReference type="NCBI Taxonomy" id="483139"/>
    <lineage>
        <taxon>Eukaryota</taxon>
        <taxon>Sar</taxon>
        <taxon>Alveolata</taxon>
        <taxon>Apicomplexa</taxon>
        <taxon>Conoidasida</taxon>
        <taxon>Coccidia</taxon>
        <taxon>Eucoccidiorida</taxon>
        <taxon>Eimeriorina</taxon>
        <taxon>Sarcocystidae</taxon>
        <taxon>Cystoisospora</taxon>
    </lineage>
</organism>
<protein>
    <submittedName>
        <fullName evidence="15">Dead deah box helicase family protein</fullName>
    </submittedName>
</protein>
<feature type="domain" description="Helicase ATP-binding" evidence="12">
    <location>
        <begin position="126"/>
        <end position="302"/>
    </location>
</feature>
<dbReference type="PROSITE" id="PS00039">
    <property type="entry name" value="DEAD_ATP_HELICASE"/>
    <property type="match status" value="1"/>
</dbReference>
<dbReference type="InterPro" id="IPR014014">
    <property type="entry name" value="RNA_helicase_DEAD_Q_motif"/>
</dbReference>
<dbReference type="SUPFAM" id="SSF52540">
    <property type="entry name" value="P-loop containing nucleoside triphosphate hydrolases"/>
    <property type="match status" value="1"/>
</dbReference>
<evidence type="ECO:0000256" key="3">
    <source>
        <dbReference type="ARBA" id="ARBA00022801"/>
    </source>
</evidence>
<comment type="caution">
    <text evidence="15">The sequence shown here is derived from an EMBL/GenBank/DDBJ whole genome shotgun (WGS) entry which is preliminary data.</text>
</comment>
<feature type="compositionally biased region" description="Low complexity" evidence="11">
    <location>
        <begin position="30"/>
        <end position="61"/>
    </location>
</feature>
<evidence type="ECO:0000313" key="15">
    <source>
        <dbReference type="EMBL" id="PHJ19579.1"/>
    </source>
</evidence>
<name>A0A2C6KR84_9APIC</name>
<dbReference type="Pfam" id="PF00271">
    <property type="entry name" value="Helicase_C"/>
    <property type="match status" value="1"/>
</dbReference>
<evidence type="ECO:0000256" key="11">
    <source>
        <dbReference type="SAM" id="MobiDB-lite"/>
    </source>
</evidence>
<dbReference type="PANTHER" id="PTHR47959:SF20">
    <property type="entry name" value="RNA HELICASE"/>
    <property type="match status" value="1"/>
</dbReference>
<reference evidence="15 16" key="1">
    <citation type="journal article" date="2017" name="Int. J. Parasitol.">
        <title>The genome of the protozoan parasite Cystoisospora suis and a reverse vaccinology approach to identify vaccine candidates.</title>
        <authorList>
            <person name="Palmieri N."/>
            <person name="Shrestha A."/>
            <person name="Ruttkowski B."/>
            <person name="Beck T."/>
            <person name="Vogl C."/>
            <person name="Tomley F."/>
            <person name="Blake D.P."/>
            <person name="Joachim A."/>
        </authorList>
    </citation>
    <scope>NUCLEOTIDE SEQUENCE [LARGE SCALE GENOMIC DNA]</scope>
    <source>
        <strain evidence="15 16">Wien I</strain>
    </source>
</reference>
<dbReference type="GO" id="GO:0005524">
    <property type="term" value="F:ATP binding"/>
    <property type="evidence" value="ECO:0007669"/>
    <property type="project" value="UniProtKB-KW"/>
</dbReference>
<evidence type="ECO:0000259" key="14">
    <source>
        <dbReference type="PROSITE" id="PS51195"/>
    </source>
</evidence>
<keyword evidence="5 10" id="KW-0067">ATP-binding</keyword>
<dbReference type="RefSeq" id="XP_067921277.1">
    <property type="nucleotide sequence ID" value="XM_068066747.1"/>
</dbReference>
<feature type="domain" description="DEAD-box RNA helicase Q" evidence="14">
    <location>
        <begin position="95"/>
        <end position="123"/>
    </location>
</feature>
<dbReference type="InterPro" id="IPR000629">
    <property type="entry name" value="RNA-helicase_DEAD-box_CS"/>
</dbReference>
<evidence type="ECO:0000256" key="8">
    <source>
        <dbReference type="ARBA" id="ARBA00024350"/>
    </source>
</evidence>
<dbReference type="InterPro" id="IPR011545">
    <property type="entry name" value="DEAD/DEAH_box_helicase_dom"/>
</dbReference>
<feature type="region of interest" description="Disordered" evidence="11">
    <location>
        <begin position="496"/>
        <end position="525"/>
    </location>
</feature>
<dbReference type="InterPro" id="IPR027417">
    <property type="entry name" value="P-loop_NTPase"/>
</dbReference>
<dbReference type="SMART" id="SM00490">
    <property type="entry name" value="HELICc"/>
    <property type="match status" value="1"/>
</dbReference>
<evidence type="ECO:0000256" key="10">
    <source>
        <dbReference type="RuleBase" id="RU000492"/>
    </source>
</evidence>
<feature type="compositionally biased region" description="Low complexity" evidence="11">
    <location>
        <begin position="7"/>
        <end position="17"/>
    </location>
</feature>
<dbReference type="InterPro" id="IPR050079">
    <property type="entry name" value="DEAD_box_RNA_helicase"/>
</dbReference>
<dbReference type="EMBL" id="MIGC01003354">
    <property type="protein sequence ID" value="PHJ19579.1"/>
    <property type="molecule type" value="Genomic_DNA"/>
</dbReference>
<proteinExistence type="inferred from homology"/>
<sequence length="525" mass="56689">MAHRTHPPSSSTTPTKALLKKKKKPGVCISSSVTSNSLSETSCTSVQSLSFSEKPSSPSLPIRSTKQNGVATKDPFSSSSPISSETRTSSAPTLTTFSSLGLCPELCAAVSALNWQSPTAIQSEVLPYALSGRDIIALAETGSGKTAAFGLPILQRLLEHQGGSQRFYALILAPTRELCLQISQQILAMGATLGVTVVTLVGGLDHNTQAVALAKRPHVIVGSPGRVVDHLQQTKGFSLKSVKVLVLDEADRLLSLDFDAALQVLLEHVGIPSERQTMLFSATMTSKVSKLQKASLKKPVKLEVNRKYDVASHLQQNFLLVPFKLKHTHLAAALLHLSPSSVIVFTNTCANARKTALFLRHLGFQSVCLHGKMTQPQRIGALTKFRAAETSCLVATEVGSRGLDIPHVQLVINFDVPLSSKEYIHRVGRTARAGRTGRALTIVTQYDVEAYQRIEHALGKKLEELKELTATDKVMPLHEKVLEALRSAELEAREADEAALVQKQQKKRKGGGGPGGRMIKKKKFG</sequence>
<evidence type="ECO:0000256" key="9">
    <source>
        <dbReference type="PROSITE-ProRule" id="PRU00552"/>
    </source>
</evidence>
<dbReference type="Pfam" id="PF00270">
    <property type="entry name" value="DEAD"/>
    <property type="match status" value="1"/>
</dbReference>
<dbReference type="AlphaFoldDB" id="A0A2C6KR84"/>
<dbReference type="GO" id="GO:0005829">
    <property type="term" value="C:cytosol"/>
    <property type="evidence" value="ECO:0007669"/>
    <property type="project" value="TreeGrafter"/>
</dbReference>
<accession>A0A2C6KR84</accession>
<comment type="similarity">
    <text evidence="8">Belongs to the DEAD box helicase family. DDX47/RRP3 subfamily.</text>
</comment>
<dbReference type="GO" id="GO:0003724">
    <property type="term" value="F:RNA helicase activity"/>
    <property type="evidence" value="ECO:0007669"/>
    <property type="project" value="InterPro"/>
</dbReference>
<dbReference type="GeneID" id="94429958"/>
<dbReference type="Proteomes" id="UP000221165">
    <property type="component" value="Unassembled WGS sequence"/>
</dbReference>
<dbReference type="PROSITE" id="PS51192">
    <property type="entry name" value="HELICASE_ATP_BIND_1"/>
    <property type="match status" value="1"/>
</dbReference>
<evidence type="ECO:0000256" key="5">
    <source>
        <dbReference type="ARBA" id="ARBA00022840"/>
    </source>
</evidence>
<dbReference type="PANTHER" id="PTHR47959">
    <property type="entry name" value="ATP-DEPENDENT RNA HELICASE RHLE-RELATED"/>
    <property type="match status" value="1"/>
</dbReference>